<dbReference type="Gene3D" id="3.10.250.10">
    <property type="entry name" value="SRCR-like domain"/>
    <property type="match status" value="1"/>
</dbReference>
<dbReference type="SUPFAM" id="SSF56487">
    <property type="entry name" value="SRCR-like"/>
    <property type="match status" value="1"/>
</dbReference>
<sequence length="92" mass="9868">MVQQRRMKLSVPMRLCGSSFLLHAYSSTSGSWRTVCSDGLADHHGKAACQHLGYSSKTCPSVKGVTLKCIDCGTRVIVGAQEASLGPWQVSL</sequence>
<reference evidence="3 4" key="1">
    <citation type="submission" date="2021-04" db="EMBL/GenBank/DDBJ databases">
        <authorList>
            <person name="De Guttry C."/>
            <person name="Zahm M."/>
            <person name="Klopp C."/>
            <person name="Cabau C."/>
            <person name="Louis A."/>
            <person name="Berthelot C."/>
            <person name="Parey E."/>
            <person name="Roest Crollius H."/>
            <person name="Montfort J."/>
            <person name="Robinson-Rechavi M."/>
            <person name="Bucao C."/>
            <person name="Bouchez O."/>
            <person name="Gislard M."/>
            <person name="Lluch J."/>
            <person name="Milhes M."/>
            <person name="Lampietro C."/>
            <person name="Lopez Roques C."/>
            <person name="Donnadieu C."/>
            <person name="Braasch I."/>
            <person name="Desvignes T."/>
            <person name="Postlethwait J."/>
            <person name="Bobe J."/>
            <person name="Wedekind C."/>
            <person name="Guiguen Y."/>
        </authorList>
    </citation>
    <scope>NUCLEOTIDE SEQUENCE [LARGE SCALE GENOMIC DNA]</scope>
    <source>
        <strain evidence="3">Cs_M1</strain>
        <tissue evidence="3">Blood</tissue>
    </source>
</reference>
<name>A0AAN8KS66_9TELE</name>
<keyword evidence="1" id="KW-1015">Disulfide bond</keyword>
<evidence type="ECO:0000256" key="1">
    <source>
        <dbReference type="ARBA" id="ARBA00023157"/>
    </source>
</evidence>
<evidence type="ECO:0000313" key="4">
    <source>
        <dbReference type="Proteomes" id="UP001356427"/>
    </source>
</evidence>
<proteinExistence type="predicted"/>
<dbReference type="Pfam" id="PF15494">
    <property type="entry name" value="SRCR_2"/>
    <property type="match status" value="1"/>
</dbReference>
<gene>
    <name evidence="3" type="ORF">J4Q44_G00327800</name>
</gene>
<dbReference type="Proteomes" id="UP001356427">
    <property type="component" value="Unassembled WGS sequence"/>
</dbReference>
<evidence type="ECO:0000259" key="2">
    <source>
        <dbReference type="Pfam" id="PF15494"/>
    </source>
</evidence>
<keyword evidence="4" id="KW-1185">Reference proteome</keyword>
<dbReference type="GO" id="GO:0016020">
    <property type="term" value="C:membrane"/>
    <property type="evidence" value="ECO:0007669"/>
    <property type="project" value="InterPro"/>
</dbReference>
<evidence type="ECO:0000313" key="3">
    <source>
        <dbReference type="EMBL" id="KAK6296638.1"/>
    </source>
</evidence>
<accession>A0AAN8KS66</accession>
<dbReference type="InterPro" id="IPR001190">
    <property type="entry name" value="SRCR"/>
</dbReference>
<organism evidence="3 4">
    <name type="scientific">Coregonus suidteri</name>
    <dbReference type="NCBI Taxonomy" id="861788"/>
    <lineage>
        <taxon>Eukaryota</taxon>
        <taxon>Metazoa</taxon>
        <taxon>Chordata</taxon>
        <taxon>Craniata</taxon>
        <taxon>Vertebrata</taxon>
        <taxon>Euteleostomi</taxon>
        <taxon>Actinopterygii</taxon>
        <taxon>Neopterygii</taxon>
        <taxon>Teleostei</taxon>
        <taxon>Protacanthopterygii</taxon>
        <taxon>Salmoniformes</taxon>
        <taxon>Salmonidae</taxon>
        <taxon>Coregoninae</taxon>
        <taxon>Coregonus</taxon>
    </lineage>
</organism>
<feature type="domain" description="SRCR" evidence="2">
    <location>
        <begin position="18"/>
        <end position="57"/>
    </location>
</feature>
<dbReference type="InterPro" id="IPR036772">
    <property type="entry name" value="SRCR-like_dom_sf"/>
</dbReference>
<comment type="caution">
    <text evidence="3">The sequence shown here is derived from an EMBL/GenBank/DDBJ whole genome shotgun (WGS) entry which is preliminary data.</text>
</comment>
<dbReference type="EMBL" id="JAGTTL010000032">
    <property type="protein sequence ID" value="KAK6296638.1"/>
    <property type="molecule type" value="Genomic_DNA"/>
</dbReference>
<protein>
    <recommendedName>
        <fullName evidence="2">SRCR domain-containing protein</fullName>
    </recommendedName>
</protein>
<dbReference type="AlphaFoldDB" id="A0AAN8KS66"/>